<dbReference type="CDD" id="cd02199">
    <property type="entry name" value="YjgF_YER057c_UK114_like_1"/>
    <property type="match status" value="1"/>
</dbReference>
<name>A0A517V5X0_9PLAN</name>
<organism evidence="2 3">
    <name type="scientific">Gimesia algae</name>
    <dbReference type="NCBI Taxonomy" id="2527971"/>
    <lineage>
        <taxon>Bacteria</taxon>
        <taxon>Pseudomonadati</taxon>
        <taxon>Planctomycetota</taxon>
        <taxon>Planctomycetia</taxon>
        <taxon>Planctomycetales</taxon>
        <taxon>Planctomycetaceae</taxon>
        <taxon>Gimesia</taxon>
    </lineage>
</organism>
<dbReference type="InterPro" id="IPR013813">
    <property type="entry name" value="Endoribo_LPSP/chorism_mut-like"/>
</dbReference>
<dbReference type="KEGG" id="gax:Pan161_00130"/>
<dbReference type="AlphaFoldDB" id="A0A517V5X0"/>
<accession>A0A517V5X0</accession>
<feature type="domain" description="Endoribonuclease L-PSP/chorismate mutase-like" evidence="1">
    <location>
        <begin position="9"/>
        <end position="138"/>
    </location>
</feature>
<dbReference type="PANTHER" id="PTHR43760">
    <property type="entry name" value="ENDORIBONUCLEASE-RELATED"/>
    <property type="match status" value="1"/>
</dbReference>
<reference evidence="2 3" key="1">
    <citation type="submission" date="2019-02" db="EMBL/GenBank/DDBJ databases">
        <title>Deep-cultivation of Planctomycetes and their phenomic and genomic characterization uncovers novel biology.</title>
        <authorList>
            <person name="Wiegand S."/>
            <person name="Jogler M."/>
            <person name="Boedeker C."/>
            <person name="Pinto D."/>
            <person name="Vollmers J."/>
            <person name="Rivas-Marin E."/>
            <person name="Kohn T."/>
            <person name="Peeters S.H."/>
            <person name="Heuer A."/>
            <person name="Rast P."/>
            <person name="Oberbeckmann S."/>
            <person name="Bunk B."/>
            <person name="Jeske O."/>
            <person name="Meyerdierks A."/>
            <person name="Storesund J.E."/>
            <person name="Kallscheuer N."/>
            <person name="Luecker S."/>
            <person name="Lage O.M."/>
            <person name="Pohl T."/>
            <person name="Merkel B.J."/>
            <person name="Hornburger P."/>
            <person name="Mueller R.-W."/>
            <person name="Bruemmer F."/>
            <person name="Labrenz M."/>
            <person name="Spormann A.M."/>
            <person name="Op den Camp H."/>
            <person name="Overmann J."/>
            <person name="Amann R."/>
            <person name="Jetten M.S.M."/>
            <person name="Mascher T."/>
            <person name="Medema M.H."/>
            <person name="Devos D.P."/>
            <person name="Kaster A.-K."/>
            <person name="Ovreas L."/>
            <person name="Rohde M."/>
            <person name="Galperin M.Y."/>
            <person name="Jogler C."/>
        </authorList>
    </citation>
    <scope>NUCLEOTIDE SEQUENCE [LARGE SCALE GENOMIC DNA]</scope>
    <source>
        <strain evidence="2 3">Pan161</strain>
    </source>
</reference>
<dbReference type="Gene3D" id="3.30.1330.40">
    <property type="entry name" value="RutC-like"/>
    <property type="match status" value="1"/>
</dbReference>
<protein>
    <submittedName>
        <fullName evidence="2">Endoribonuclease L-PSP</fullName>
    </submittedName>
</protein>
<evidence type="ECO:0000259" key="1">
    <source>
        <dbReference type="Pfam" id="PF14588"/>
    </source>
</evidence>
<dbReference type="RefSeq" id="WP_145223578.1">
    <property type="nucleotide sequence ID" value="NZ_CP036343.1"/>
</dbReference>
<evidence type="ECO:0000313" key="3">
    <source>
        <dbReference type="Proteomes" id="UP000316855"/>
    </source>
</evidence>
<dbReference type="InterPro" id="IPR035959">
    <property type="entry name" value="RutC-like_sf"/>
</dbReference>
<dbReference type="PANTHER" id="PTHR43760:SF1">
    <property type="entry name" value="ENDORIBONUCLEASE L-PSP_CHORISMATE MUTASE-LIKE DOMAIN-CONTAINING PROTEIN"/>
    <property type="match status" value="1"/>
</dbReference>
<sequence>MSIEAKIEELNLELPTAPKPGGIYNPVVQVDDMLYVSGHGPIKLDGSMHTGRVGDDLTEEQGVEAARAVALTMLATLKQYLGDLNRIDRFVKVLGMVNAAPDFKRHPQVINGFSDLIVQVFGENGRAARSAVGMGSLPGNITVEVEAIVMLKKQEQSVL</sequence>
<dbReference type="Pfam" id="PF14588">
    <property type="entry name" value="YjgF_endoribonc"/>
    <property type="match status" value="1"/>
</dbReference>
<dbReference type="SUPFAM" id="SSF55298">
    <property type="entry name" value="YjgF-like"/>
    <property type="match status" value="1"/>
</dbReference>
<gene>
    <name evidence="2" type="ORF">Pan161_00130</name>
</gene>
<evidence type="ECO:0000313" key="2">
    <source>
        <dbReference type="EMBL" id="QDT88397.1"/>
    </source>
</evidence>
<dbReference type="Proteomes" id="UP000316855">
    <property type="component" value="Chromosome"/>
</dbReference>
<dbReference type="OrthoDB" id="9806350at2"/>
<keyword evidence="3" id="KW-1185">Reference proteome</keyword>
<proteinExistence type="predicted"/>
<dbReference type="EMBL" id="CP036343">
    <property type="protein sequence ID" value="QDT88397.1"/>
    <property type="molecule type" value="Genomic_DNA"/>
</dbReference>